<accession>A0A1Y2CU90</accession>
<gene>
    <name evidence="2" type="ORF">BCR33DRAFT_713357</name>
</gene>
<dbReference type="EMBL" id="MCGO01000007">
    <property type="protein sequence ID" value="ORY50593.1"/>
    <property type="molecule type" value="Genomic_DNA"/>
</dbReference>
<evidence type="ECO:0000256" key="1">
    <source>
        <dbReference type="SAM" id="Phobius"/>
    </source>
</evidence>
<comment type="caution">
    <text evidence="2">The sequence shown here is derived from an EMBL/GenBank/DDBJ whole genome shotgun (WGS) entry which is preliminary data.</text>
</comment>
<sequence length="55" mass="5875">MEAALRNNREASLHTAAFIGCVAFLSATTLIGFLIFLATTSKTWSHLSADSTTSQ</sequence>
<evidence type="ECO:0000313" key="2">
    <source>
        <dbReference type="EMBL" id="ORY50593.1"/>
    </source>
</evidence>
<keyword evidence="3" id="KW-1185">Reference proteome</keyword>
<reference evidence="2 3" key="1">
    <citation type="submission" date="2016-07" db="EMBL/GenBank/DDBJ databases">
        <title>Pervasive Adenine N6-methylation of Active Genes in Fungi.</title>
        <authorList>
            <consortium name="DOE Joint Genome Institute"/>
            <person name="Mondo S.J."/>
            <person name="Dannebaum R.O."/>
            <person name="Kuo R.C."/>
            <person name="Labutti K."/>
            <person name="Haridas S."/>
            <person name="Kuo A."/>
            <person name="Salamov A."/>
            <person name="Ahrendt S.R."/>
            <person name="Lipzen A."/>
            <person name="Sullivan W."/>
            <person name="Andreopoulos W.B."/>
            <person name="Clum A."/>
            <person name="Lindquist E."/>
            <person name="Daum C."/>
            <person name="Ramamoorthy G.K."/>
            <person name="Gryganskyi A."/>
            <person name="Culley D."/>
            <person name="Magnuson J.K."/>
            <person name="James T.Y."/>
            <person name="O'Malley M.A."/>
            <person name="Stajich J.E."/>
            <person name="Spatafora J.W."/>
            <person name="Visel A."/>
            <person name="Grigoriev I.V."/>
        </authorList>
    </citation>
    <scope>NUCLEOTIDE SEQUENCE [LARGE SCALE GENOMIC DNA]</scope>
    <source>
        <strain evidence="2 3">JEL800</strain>
    </source>
</reference>
<organism evidence="2 3">
    <name type="scientific">Rhizoclosmatium globosum</name>
    <dbReference type="NCBI Taxonomy" id="329046"/>
    <lineage>
        <taxon>Eukaryota</taxon>
        <taxon>Fungi</taxon>
        <taxon>Fungi incertae sedis</taxon>
        <taxon>Chytridiomycota</taxon>
        <taxon>Chytridiomycota incertae sedis</taxon>
        <taxon>Chytridiomycetes</taxon>
        <taxon>Chytridiales</taxon>
        <taxon>Chytriomycetaceae</taxon>
        <taxon>Rhizoclosmatium</taxon>
    </lineage>
</organism>
<keyword evidence="1" id="KW-0472">Membrane</keyword>
<keyword evidence="1" id="KW-0812">Transmembrane</keyword>
<keyword evidence="1" id="KW-1133">Transmembrane helix</keyword>
<name>A0A1Y2CU90_9FUNG</name>
<proteinExistence type="predicted"/>
<protein>
    <submittedName>
        <fullName evidence="2">Uncharacterized protein</fullName>
    </submittedName>
</protein>
<feature type="transmembrane region" description="Helical" evidence="1">
    <location>
        <begin position="16"/>
        <end position="38"/>
    </location>
</feature>
<evidence type="ECO:0000313" key="3">
    <source>
        <dbReference type="Proteomes" id="UP000193642"/>
    </source>
</evidence>
<dbReference type="PROSITE" id="PS51257">
    <property type="entry name" value="PROKAR_LIPOPROTEIN"/>
    <property type="match status" value="1"/>
</dbReference>
<dbReference type="Proteomes" id="UP000193642">
    <property type="component" value="Unassembled WGS sequence"/>
</dbReference>
<dbReference type="AlphaFoldDB" id="A0A1Y2CU90"/>